<dbReference type="RefSeq" id="WP_251796106.1">
    <property type="nucleotide sequence ID" value="NZ_JAMQOL010000001.1"/>
</dbReference>
<gene>
    <name evidence="2" type="ORF">LXN57_00830</name>
</gene>
<keyword evidence="2" id="KW-0614">Plasmid</keyword>
<organism evidence="2 3">
    <name type="scientific">Paractinoplanes hotanensis</name>
    <dbReference type="NCBI Taxonomy" id="2906497"/>
    <lineage>
        <taxon>Bacteria</taxon>
        <taxon>Bacillati</taxon>
        <taxon>Actinomycetota</taxon>
        <taxon>Actinomycetes</taxon>
        <taxon>Micromonosporales</taxon>
        <taxon>Micromonosporaceae</taxon>
        <taxon>Paractinoplanes</taxon>
    </lineage>
</organism>
<evidence type="ECO:0008006" key="4">
    <source>
        <dbReference type="Google" id="ProtNLM"/>
    </source>
</evidence>
<proteinExistence type="predicted"/>
<dbReference type="EMBL" id="JAMQOL010000001">
    <property type="protein sequence ID" value="MCM4076103.1"/>
    <property type="molecule type" value="Genomic_DNA"/>
</dbReference>
<comment type="caution">
    <text evidence="2">The sequence shown here is derived from an EMBL/GenBank/DDBJ whole genome shotgun (WGS) entry which is preliminary data.</text>
</comment>
<dbReference type="Proteomes" id="UP001523216">
    <property type="component" value="Unassembled WGS sequence"/>
</dbReference>
<name>A0ABT0XQQ6_9ACTN</name>
<geneLocation type="plasmid" evidence="2">
    <name>p1</name>
</geneLocation>
<feature type="transmembrane region" description="Helical" evidence="1">
    <location>
        <begin position="105"/>
        <end position="128"/>
    </location>
</feature>
<keyword evidence="1" id="KW-1133">Transmembrane helix</keyword>
<evidence type="ECO:0000256" key="1">
    <source>
        <dbReference type="SAM" id="Phobius"/>
    </source>
</evidence>
<evidence type="ECO:0000313" key="3">
    <source>
        <dbReference type="Proteomes" id="UP001523216"/>
    </source>
</evidence>
<protein>
    <recommendedName>
        <fullName evidence="4">Anti-sigma factor</fullName>
    </recommendedName>
</protein>
<evidence type="ECO:0000313" key="2">
    <source>
        <dbReference type="EMBL" id="MCM4076103.1"/>
    </source>
</evidence>
<keyword evidence="1" id="KW-0812">Transmembrane</keyword>
<accession>A0ABT0XQQ6</accession>
<sequence>MQPSAVSLTLTPTFSNPATTVAATTVVLWRGNQRARRSDYPGMEFGEHGPAAATTGTRYCRARRRRGAGAGGLLTVRHGADGLLLARTAAVVVPAAPGRSWRGGLVVAVALGVVLVATTLLWTGAYIASAEAEGPCPVRKSAVAYAEGRQLLLRAEPVRSGTALLHLCAEKTAGRIRSWTVVPGSGEPFAAQVVAPGMALAAVPLAAGRRTGITVVARPEAGPPLVFATRLTGAS</sequence>
<keyword evidence="1" id="KW-0472">Membrane</keyword>
<reference evidence="2 3" key="1">
    <citation type="submission" date="2022-06" db="EMBL/GenBank/DDBJ databases">
        <title>Actinoplanes abujensis sp. nov., isolated from Nigerian arid soil.</title>
        <authorList>
            <person name="Ding P."/>
        </authorList>
    </citation>
    <scope>NUCLEOTIDE SEQUENCE [LARGE SCALE GENOMIC DNA]</scope>
    <source>
        <strain evidence="3">TRM88002</strain>
        <plasmid evidence="2">p1</plasmid>
    </source>
</reference>
<keyword evidence="3" id="KW-1185">Reference proteome</keyword>